<sequence length="44" mass="4736">MTKMVTITCKTGLKGAKLGIAILVRKVMPKFAVVSVKSSKNDEI</sequence>
<evidence type="ECO:0000313" key="2">
    <source>
        <dbReference type="Proteomes" id="UP000242664"/>
    </source>
</evidence>
<dbReference type="Proteomes" id="UP000242664">
    <property type="component" value="Unassembled WGS sequence"/>
</dbReference>
<dbReference type="EMBL" id="DS267811">
    <property type="protein sequence ID" value="EDN58092.1"/>
    <property type="molecule type" value="Genomic_DNA"/>
</dbReference>
<protein>
    <submittedName>
        <fullName evidence="1">Uncharacterized protein</fullName>
    </submittedName>
</protein>
<gene>
    <name evidence="1" type="ORF">VEx25_B0152</name>
</gene>
<evidence type="ECO:0000313" key="1">
    <source>
        <dbReference type="EMBL" id="EDN58092.1"/>
    </source>
</evidence>
<keyword evidence="2" id="KW-1185">Reference proteome</keyword>
<accession>A0ABM9WXH7</accession>
<organism evidence="1 2">
    <name type="scientific">Vibrio antiquarius (strain Ex25)</name>
    <dbReference type="NCBI Taxonomy" id="150340"/>
    <lineage>
        <taxon>Bacteria</taxon>
        <taxon>Pseudomonadati</taxon>
        <taxon>Pseudomonadota</taxon>
        <taxon>Gammaproteobacteria</taxon>
        <taxon>Vibrionales</taxon>
        <taxon>Vibrionaceae</taxon>
        <taxon>Vibrio</taxon>
        <taxon>Vibrio diabolicus subgroup</taxon>
    </lineage>
</organism>
<name>A0ABM9WXH7_VIBAE</name>
<proteinExistence type="predicted"/>
<reference evidence="2" key="1">
    <citation type="submission" date="2006-10" db="EMBL/GenBank/DDBJ databases">
        <authorList>
            <person name="Heidelberg J."/>
            <person name="Sebastian Y."/>
        </authorList>
    </citation>
    <scope>NUCLEOTIDE SEQUENCE [LARGE SCALE GENOMIC DNA]</scope>
    <source>
        <strain evidence="2">EX25</strain>
    </source>
</reference>